<gene>
    <name evidence="4" type="ORF">SAMN05421795_102717</name>
</gene>
<protein>
    <submittedName>
        <fullName evidence="4">Outer membrane protein, multidrug efflux system</fullName>
    </submittedName>
</protein>
<keyword evidence="2" id="KW-1134">Transmembrane beta strand</keyword>
<evidence type="ECO:0000256" key="3">
    <source>
        <dbReference type="SAM" id="Coils"/>
    </source>
</evidence>
<evidence type="ECO:0000256" key="2">
    <source>
        <dbReference type="RuleBase" id="RU362097"/>
    </source>
</evidence>
<dbReference type="Gene3D" id="2.20.200.10">
    <property type="entry name" value="Outer membrane efflux proteins (OEP)"/>
    <property type="match status" value="1"/>
</dbReference>
<sequence length="448" mass="46648">MKPVLLLSALVLAGCAVGPDFRRPEVALETRFVGGDAASIGAVARQAWWQDYRDPVLSDLVARGLAQGLDVMAASERLREAEANLRATGDSALSGSLAAAQTRAGGDGLVNTDTASASLGAAYVLDLFGGVRRAREGARADVVSARAAEETTRLAFLAELVAAYSDARYYQEALALSRQTIAARAETVEITRRQFAAGAATEYELAQAEALLQTARADLPQYAAQFDARVFAIATLLAEPAGPLRTRLQRGAPQLRIPGGSRTGVPADLLRNRPDVRGAEADLASAVAAVGVAEADLYPALTLSGTLARANGADTWSFGPGLSLPVLSQGSLRGARDAAVSRARQAEIDWRAAILAAVEDVTVARSNLDRYRQRAAALRRAADSYDRALKLAQANYRNGAITLLDLLETDRSAASARIAAASGVNEAAKAWASLRIATGAGAAVAAGG</sequence>
<keyword evidence="2" id="KW-0472">Membrane</keyword>
<dbReference type="SUPFAM" id="SSF56954">
    <property type="entry name" value="Outer membrane efflux proteins (OEP)"/>
    <property type="match status" value="1"/>
</dbReference>
<dbReference type="PROSITE" id="PS51257">
    <property type="entry name" value="PROKAR_LIPOPROTEIN"/>
    <property type="match status" value="1"/>
</dbReference>
<dbReference type="InterPro" id="IPR003423">
    <property type="entry name" value="OMP_efflux"/>
</dbReference>
<dbReference type="InterPro" id="IPR010131">
    <property type="entry name" value="MdtP/NodT-like"/>
</dbReference>
<dbReference type="OrthoDB" id="7181739at2"/>
<dbReference type="EMBL" id="FTOM01000002">
    <property type="protein sequence ID" value="SIS70426.1"/>
    <property type="molecule type" value="Genomic_DNA"/>
</dbReference>
<dbReference type="Proteomes" id="UP000186098">
    <property type="component" value="Unassembled WGS sequence"/>
</dbReference>
<feature type="coiled-coil region" evidence="3">
    <location>
        <begin position="361"/>
        <end position="395"/>
    </location>
</feature>
<dbReference type="NCBIfam" id="TIGR01845">
    <property type="entry name" value="outer_NodT"/>
    <property type="match status" value="1"/>
</dbReference>
<reference evidence="5" key="1">
    <citation type="submission" date="2017-01" db="EMBL/GenBank/DDBJ databases">
        <authorList>
            <person name="Varghese N."/>
            <person name="Submissions S."/>
        </authorList>
    </citation>
    <scope>NUCLEOTIDE SEQUENCE [LARGE SCALE GENOMIC DNA]</scope>
    <source>
        <strain evidence="5">DSM 18714</strain>
    </source>
</reference>
<dbReference type="PANTHER" id="PTHR30203">
    <property type="entry name" value="OUTER MEMBRANE CATION EFFLUX PROTEIN"/>
    <property type="match status" value="1"/>
</dbReference>
<keyword evidence="3" id="KW-0175">Coiled coil</keyword>
<keyword evidence="2" id="KW-0449">Lipoprotein</keyword>
<name>A0A1N7L9B9_9RHOB</name>
<organism evidence="4 5">
    <name type="scientific">Phaeovulum vinaykumarii</name>
    <dbReference type="NCBI Taxonomy" id="407234"/>
    <lineage>
        <taxon>Bacteria</taxon>
        <taxon>Pseudomonadati</taxon>
        <taxon>Pseudomonadota</taxon>
        <taxon>Alphaproteobacteria</taxon>
        <taxon>Rhodobacterales</taxon>
        <taxon>Paracoccaceae</taxon>
        <taxon>Phaeovulum</taxon>
    </lineage>
</organism>
<keyword evidence="2" id="KW-0812">Transmembrane</keyword>
<comment type="similarity">
    <text evidence="1 2">Belongs to the outer membrane factor (OMF) (TC 1.B.17) family.</text>
</comment>
<dbReference type="RefSeq" id="WP_076364672.1">
    <property type="nucleotide sequence ID" value="NZ_FTOM01000002.1"/>
</dbReference>
<dbReference type="STRING" id="407234.SAMN05421795_102717"/>
<accession>A0A1N7L9B9</accession>
<evidence type="ECO:0000256" key="1">
    <source>
        <dbReference type="ARBA" id="ARBA00007613"/>
    </source>
</evidence>
<dbReference type="AlphaFoldDB" id="A0A1N7L9B9"/>
<dbReference type="Pfam" id="PF02321">
    <property type="entry name" value="OEP"/>
    <property type="match status" value="2"/>
</dbReference>
<keyword evidence="2" id="KW-0564">Palmitate</keyword>
<comment type="subcellular location">
    <subcellularLocation>
        <location evidence="2">Cell membrane</location>
        <topology evidence="2">Lipid-anchor</topology>
    </subcellularLocation>
</comment>
<dbReference type="Gene3D" id="1.20.1600.10">
    <property type="entry name" value="Outer membrane efflux proteins (OEP)"/>
    <property type="match status" value="1"/>
</dbReference>
<proteinExistence type="inferred from homology"/>
<keyword evidence="5" id="KW-1185">Reference proteome</keyword>
<dbReference type="GO" id="GO:0015562">
    <property type="term" value="F:efflux transmembrane transporter activity"/>
    <property type="evidence" value="ECO:0007669"/>
    <property type="project" value="InterPro"/>
</dbReference>
<dbReference type="PANTHER" id="PTHR30203:SF32">
    <property type="entry name" value="CATION EFFLUX SYSTEM PROTEIN CUSC"/>
    <property type="match status" value="1"/>
</dbReference>
<evidence type="ECO:0000313" key="4">
    <source>
        <dbReference type="EMBL" id="SIS70426.1"/>
    </source>
</evidence>
<dbReference type="GO" id="GO:0005886">
    <property type="term" value="C:plasma membrane"/>
    <property type="evidence" value="ECO:0007669"/>
    <property type="project" value="UniProtKB-SubCell"/>
</dbReference>
<evidence type="ECO:0000313" key="5">
    <source>
        <dbReference type="Proteomes" id="UP000186098"/>
    </source>
</evidence>